<reference evidence="1 2" key="1">
    <citation type="submission" date="2018-01" db="EMBL/GenBank/DDBJ databases">
        <authorList>
            <person name="Gaut B.S."/>
            <person name="Morton B.R."/>
            <person name="Clegg M.T."/>
            <person name="Duvall M.R."/>
        </authorList>
    </citation>
    <scope>NUCLEOTIDE SEQUENCE [LARGE SCALE GENOMIC DNA]</scope>
    <source>
        <strain evidence="1">GP69</strain>
    </source>
</reference>
<dbReference type="EMBL" id="OFSM01000009">
    <property type="protein sequence ID" value="SOY29391.1"/>
    <property type="molecule type" value="Genomic_DNA"/>
</dbReference>
<name>A0A2K4ZG06_9FIRM</name>
<dbReference type="RefSeq" id="WP_103239485.1">
    <property type="nucleotide sequence ID" value="NZ_JANJZD010000009.1"/>
</dbReference>
<organism evidence="1 2">
    <name type="scientific">Acetatifactor muris</name>
    <dbReference type="NCBI Taxonomy" id="879566"/>
    <lineage>
        <taxon>Bacteria</taxon>
        <taxon>Bacillati</taxon>
        <taxon>Bacillota</taxon>
        <taxon>Clostridia</taxon>
        <taxon>Lachnospirales</taxon>
        <taxon>Lachnospiraceae</taxon>
        <taxon>Acetatifactor</taxon>
    </lineage>
</organism>
<evidence type="ECO:0008006" key="3">
    <source>
        <dbReference type="Google" id="ProtNLM"/>
    </source>
</evidence>
<dbReference type="AlphaFoldDB" id="A0A2K4ZG06"/>
<dbReference type="OrthoDB" id="9802211at2"/>
<accession>A0A2K4ZG06</accession>
<evidence type="ECO:0000313" key="1">
    <source>
        <dbReference type="EMBL" id="SOY29391.1"/>
    </source>
</evidence>
<proteinExistence type="predicted"/>
<sequence>MLETNRYSVINIRRYLNSDNPKLGESRLLQVLSSFSCPRNPDVERFLKKSSIEFTKKNQSVTYLIFDINSMVLVGYFTLALKPLTVRGETVSNTVKKKLLRVSEWDEKSDTYTMSAYLIAQLGKNFINGVDKKITGEELLVLAWNKIKEIQYLGGGVVTFLEAENKEKLLSFYRYNRFSLFDTRQNASDTDESHELVQLLRLL</sequence>
<dbReference type="Proteomes" id="UP000236311">
    <property type="component" value="Unassembled WGS sequence"/>
</dbReference>
<keyword evidence="2" id="KW-1185">Reference proteome</keyword>
<gene>
    <name evidence="1" type="ORF">AMURIS_02106</name>
</gene>
<evidence type="ECO:0000313" key="2">
    <source>
        <dbReference type="Proteomes" id="UP000236311"/>
    </source>
</evidence>
<dbReference type="Gene3D" id="3.40.630.30">
    <property type="match status" value="1"/>
</dbReference>
<protein>
    <recommendedName>
        <fullName evidence="3">GNAT family acetyltransferase</fullName>
    </recommendedName>
</protein>